<feature type="domain" description="DNA-directed DNA polymerase family B multifunctional" evidence="7">
    <location>
        <begin position="7"/>
        <end position="132"/>
    </location>
</feature>
<dbReference type="GO" id="GO:0000166">
    <property type="term" value="F:nucleotide binding"/>
    <property type="evidence" value="ECO:0007669"/>
    <property type="project" value="InterPro"/>
</dbReference>
<name>A0A835I754_9MAGN</name>
<dbReference type="Pfam" id="PF00136">
    <property type="entry name" value="DNA_pol_B"/>
    <property type="match status" value="1"/>
</dbReference>
<dbReference type="GO" id="GO:0003677">
    <property type="term" value="F:DNA binding"/>
    <property type="evidence" value="ECO:0007669"/>
    <property type="project" value="UniProtKB-KW"/>
</dbReference>
<dbReference type="EMBL" id="JADFTS010000004">
    <property type="protein sequence ID" value="KAF9611372.1"/>
    <property type="molecule type" value="Genomic_DNA"/>
</dbReference>
<evidence type="ECO:0000313" key="9">
    <source>
        <dbReference type="Proteomes" id="UP000631114"/>
    </source>
</evidence>
<dbReference type="Gene3D" id="3.90.1600.10">
    <property type="entry name" value="Palm domain of DNA polymerase"/>
    <property type="match status" value="1"/>
</dbReference>
<comment type="caution">
    <text evidence="8">The sequence shown here is derived from an EMBL/GenBank/DDBJ whole genome shotgun (WGS) entry which is preliminary data.</text>
</comment>
<dbReference type="InterPro" id="IPR050240">
    <property type="entry name" value="DNA_pol_type-B"/>
</dbReference>
<dbReference type="EC" id="2.7.7.7" evidence="1"/>
<protein>
    <recommendedName>
        <fullName evidence="1">DNA-directed DNA polymerase</fullName>
        <ecNumber evidence="1">2.7.7.7</ecNumber>
    </recommendedName>
</protein>
<dbReference type="AlphaFoldDB" id="A0A835I754"/>
<dbReference type="InterPro" id="IPR036397">
    <property type="entry name" value="RNaseH_sf"/>
</dbReference>
<dbReference type="PANTHER" id="PTHR10322">
    <property type="entry name" value="DNA POLYMERASE CATALYTIC SUBUNIT"/>
    <property type="match status" value="1"/>
</dbReference>
<evidence type="ECO:0000313" key="8">
    <source>
        <dbReference type="EMBL" id="KAF9611372.1"/>
    </source>
</evidence>
<dbReference type="InterPro" id="IPR006134">
    <property type="entry name" value="DNA-dir_DNA_pol_B_multi_dom"/>
</dbReference>
<reference evidence="8 9" key="1">
    <citation type="submission" date="2020-10" db="EMBL/GenBank/DDBJ databases">
        <title>The Coptis chinensis genome and diversification of protoberbering-type alkaloids.</title>
        <authorList>
            <person name="Wang B."/>
            <person name="Shu S."/>
            <person name="Song C."/>
            <person name="Liu Y."/>
        </authorList>
    </citation>
    <scope>NUCLEOTIDE SEQUENCE [LARGE SCALE GENOMIC DNA]</scope>
    <source>
        <strain evidence="8">HL-2020</strain>
        <tissue evidence="8">Leaf</tissue>
    </source>
</reference>
<dbReference type="GO" id="GO:0008296">
    <property type="term" value="F:3'-5'-DNA exonuclease activity"/>
    <property type="evidence" value="ECO:0007669"/>
    <property type="project" value="TreeGrafter"/>
</dbReference>
<evidence type="ECO:0000259" key="7">
    <source>
        <dbReference type="Pfam" id="PF00136"/>
    </source>
</evidence>
<evidence type="ECO:0000256" key="3">
    <source>
        <dbReference type="ARBA" id="ARBA00022695"/>
    </source>
</evidence>
<evidence type="ECO:0000256" key="1">
    <source>
        <dbReference type="ARBA" id="ARBA00012417"/>
    </source>
</evidence>
<proteinExistence type="predicted"/>
<accession>A0A835I754</accession>
<organism evidence="8 9">
    <name type="scientific">Coptis chinensis</name>
    <dbReference type="NCBI Taxonomy" id="261450"/>
    <lineage>
        <taxon>Eukaryota</taxon>
        <taxon>Viridiplantae</taxon>
        <taxon>Streptophyta</taxon>
        <taxon>Embryophyta</taxon>
        <taxon>Tracheophyta</taxon>
        <taxon>Spermatophyta</taxon>
        <taxon>Magnoliopsida</taxon>
        <taxon>Ranunculales</taxon>
        <taxon>Ranunculaceae</taxon>
        <taxon>Coptidoideae</taxon>
        <taxon>Coptis</taxon>
    </lineage>
</organism>
<evidence type="ECO:0000256" key="4">
    <source>
        <dbReference type="ARBA" id="ARBA00022932"/>
    </source>
</evidence>
<dbReference type="GO" id="GO:0006297">
    <property type="term" value="P:nucleotide-excision repair, DNA gap filling"/>
    <property type="evidence" value="ECO:0007669"/>
    <property type="project" value="TreeGrafter"/>
</dbReference>
<keyword evidence="2" id="KW-0808">Transferase</keyword>
<evidence type="ECO:0000256" key="2">
    <source>
        <dbReference type="ARBA" id="ARBA00022679"/>
    </source>
</evidence>
<gene>
    <name evidence="8" type="ORF">IFM89_031384</name>
</gene>
<keyword evidence="4" id="KW-0239">DNA-directed DNA polymerase</keyword>
<keyword evidence="9" id="KW-1185">Reference proteome</keyword>
<dbReference type="Gene3D" id="3.30.420.10">
    <property type="entry name" value="Ribonuclease H-like superfamily/Ribonuclease H"/>
    <property type="match status" value="1"/>
</dbReference>
<dbReference type="Proteomes" id="UP000631114">
    <property type="component" value="Unassembled WGS sequence"/>
</dbReference>
<dbReference type="GO" id="GO:0003887">
    <property type="term" value="F:DNA-directed DNA polymerase activity"/>
    <property type="evidence" value="ECO:0007669"/>
    <property type="project" value="UniProtKB-KW"/>
</dbReference>
<dbReference type="PANTHER" id="PTHR10322:SF23">
    <property type="entry name" value="DNA POLYMERASE DELTA CATALYTIC SUBUNIT"/>
    <property type="match status" value="1"/>
</dbReference>
<keyword evidence="3" id="KW-0548">Nucleotidyltransferase</keyword>
<dbReference type="OrthoDB" id="1735101at2759"/>
<dbReference type="GO" id="GO:0045004">
    <property type="term" value="P:DNA replication proofreading"/>
    <property type="evidence" value="ECO:0007669"/>
    <property type="project" value="TreeGrafter"/>
</dbReference>
<evidence type="ECO:0000256" key="6">
    <source>
        <dbReference type="ARBA" id="ARBA00049244"/>
    </source>
</evidence>
<evidence type="ECO:0000256" key="5">
    <source>
        <dbReference type="ARBA" id="ARBA00023125"/>
    </source>
</evidence>
<keyword evidence="5" id="KW-0238">DNA-binding</keyword>
<dbReference type="SUPFAM" id="SSF56672">
    <property type="entry name" value="DNA/RNA polymerases"/>
    <property type="match status" value="1"/>
</dbReference>
<dbReference type="GO" id="GO:0006287">
    <property type="term" value="P:base-excision repair, gap-filling"/>
    <property type="evidence" value="ECO:0007669"/>
    <property type="project" value="TreeGrafter"/>
</dbReference>
<comment type="catalytic activity">
    <reaction evidence="6">
        <text>DNA(n) + a 2'-deoxyribonucleoside 5'-triphosphate = DNA(n+1) + diphosphate</text>
        <dbReference type="Rhea" id="RHEA:22508"/>
        <dbReference type="Rhea" id="RHEA-COMP:17339"/>
        <dbReference type="Rhea" id="RHEA-COMP:17340"/>
        <dbReference type="ChEBI" id="CHEBI:33019"/>
        <dbReference type="ChEBI" id="CHEBI:61560"/>
        <dbReference type="ChEBI" id="CHEBI:173112"/>
        <dbReference type="EC" id="2.7.7.7"/>
    </reaction>
</comment>
<dbReference type="InterPro" id="IPR043502">
    <property type="entry name" value="DNA/RNA_pol_sf"/>
</dbReference>
<feature type="non-terminal residue" evidence="8">
    <location>
        <position position="231"/>
    </location>
</feature>
<sequence>MARVTGVPISFLLSRGQSIKVLSQLLRKAKQKNLVIPSVKKQGFGDNTFEGATISLFCPCYCFQYMVLEAKTGFYEKPITTLDFTSLYPSIMMAYNLCYCNLVTPRGCRKFNLPPKCVNKTPSSETFVKSNLEVRRVVVMSNSDDTRPEKVVVESVRGESSVEKESSEYVVEVDVTDKESSLSSIPPRVVDKLVVKSFGDLKLRYSINVTDLEIHEIGKDVNVFSKEFVPR</sequence>
<dbReference type="GO" id="GO:0043625">
    <property type="term" value="C:delta DNA polymerase complex"/>
    <property type="evidence" value="ECO:0007669"/>
    <property type="project" value="TreeGrafter"/>
</dbReference>
<dbReference type="InterPro" id="IPR023211">
    <property type="entry name" value="DNA_pol_palm_dom_sf"/>
</dbReference>